<proteinExistence type="predicted"/>
<evidence type="ECO:0000313" key="2">
    <source>
        <dbReference type="Proteomes" id="UP000828048"/>
    </source>
</evidence>
<name>A0ACB7Y0R3_9ERIC</name>
<evidence type="ECO:0000313" key="1">
    <source>
        <dbReference type="EMBL" id="KAH7846779.1"/>
    </source>
</evidence>
<reference evidence="1 2" key="1">
    <citation type="journal article" date="2021" name="Hortic Res">
        <title>High-quality reference genome and annotation aids understanding of berry development for evergreen blueberry (Vaccinium darrowii).</title>
        <authorList>
            <person name="Yu J."/>
            <person name="Hulse-Kemp A.M."/>
            <person name="Babiker E."/>
            <person name="Staton M."/>
        </authorList>
    </citation>
    <scope>NUCLEOTIDE SEQUENCE [LARGE SCALE GENOMIC DNA]</scope>
    <source>
        <strain evidence="2">cv. NJ 8807/NJ 8810</strain>
        <tissue evidence="1">Young leaf</tissue>
    </source>
</reference>
<sequence>MASTVFNTNFILKLFIVLSLFHMSFGTRKLTALFKVPSPNLTYHNGTLLSGAISINLYWYGSFTAAQRSILSDFIISLSSPPPPPQSQSQPTVSSWWQTINKYYALAQPNNPSTLSLSLGNQILDSYSLGKSLTRAQIEQLASQGAQNNAIVAVFTSADVAVERFCMDSCGTHGSDNNNKLVYIWVGNSQTQCPGQCAWPFYQPISGPQTPPLVPPNGDVGCDGMVINFASLLVGAITNPFGNGVYEGQAGAQLEAASACQGIYAKGASAGNPGKLLVDSTTGASYNAVGDNGRKYVVPSMYDPSTSSCSTLV</sequence>
<dbReference type="Proteomes" id="UP000828048">
    <property type="component" value="Chromosome 5"/>
</dbReference>
<dbReference type="EMBL" id="CM037155">
    <property type="protein sequence ID" value="KAH7846779.1"/>
    <property type="molecule type" value="Genomic_DNA"/>
</dbReference>
<protein>
    <submittedName>
        <fullName evidence="1">Uncharacterized protein</fullName>
    </submittedName>
</protein>
<comment type="caution">
    <text evidence="1">The sequence shown here is derived from an EMBL/GenBank/DDBJ whole genome shotgun (WGS) entry which is preliminary data.</text>
</comment>
<gene>
    <name evidence="1" type="ORF">Vadar_018058</name>
</gene>
<accession>A0ACB7Y0R3</accession>
<organism evidence="1 2">
    <name type="scientific">Vaccinium darrowii</name>
    <dbReference type="NCBI Taxonomy" id="229202"/>
    <lineage>
        <taxon>Eukaryota</taxon>
        <taxon>Viridiplantae</taxon>
        <taxon>Streptophyta</taxon>
        <taxon>Embryophyta</taxon>
        <taxon>Tracheophyta</taxon>
        <taxon>Spermatophyta</taxon>
        <taxon>Magnoliopsida</taxon>
        <taxon>eudicotyledons</taxon>
        <taxon>Gunneridae</taxon>
        <taxon>Pentapetalae</taxon>
        <taxon>asterids</taxon>
        <taxon>Ericales</taxon>
        <taxon>Ericaceae</taxon>
        <taxon>Vaccinioideae</taxon>
        <taxon>Vaccinieae</taxon>
        <taxon>Vaccinium</taxon>
    </lineage>
</organism>
<keyword evidence="2" id="KW-1185">Reference proteome</keyword>